<sequence>MRQAFAWLHLSVVLAGFTGLFGKLITLNEVDIVWYRMLFSSLILMVFVGFPRVGWRKFLQIAGCGTLLGLHWMLFYGSIKASNISIGVVCIALMSFFTAIFEPAIFRRRVSWAELALSLITVGGLLCIFSFDTRYRYGIMIGVASAAMCSLYAILNKKVGEGVKSRTMLMYQMCGGLAGTTAVIPVYLMAFPAEGPVAVVPEGGNLWWMLCHALFCTVGLYLLQIMALKRLSAFTVNLTYNLEPCYTIIIAFVFFGESKELNASFYAGIAMVVLSVVLQTMRAARRRGQTAG</sequence>
<dbReference type="RefSeq" id="WP_205107129.1">
    <property type="nucleotide sequence ID" value="NZ_JACJJL010000001.1"/>
</dbReference>
<evidence type="ECO:0000313" key="4">
    <source>
        <dbReference type="Proteomes" id="UP000764045"/>
    </source>
</evidence>
<feature type="transmembrane region" description="Helical" evidence="1">
    <location>
        <begin position="32"/>
        <end position="51"/>
    </location>
</feature>
<dbReference type="EMBL" id="JACJJL010000001">
    <property type="protein sequence ID" value="MBM6660264.1"/>
    <property type="molecule type" value="Genomic_DNA"/>
</dbReference>
<dbReference type="PANTHER" id="PTHR22911">
    <property type="entry name" value="ACYL-MALONYL CONDENSING ENZYME-RELATED"/>
    <property type="match status" value="1"/>
</dbReference>
<name>A0A939B3B8_9BACT</name>
<feature type="transmembrane region" description="Helical" evidence="1">
    <location>
        <begin position="112"/>
        <end position="131"/>
    </location>
</feature>
<reference evidence="3 4" key="1">
    <citation type="journal article" date="2021" name="Sci. Rep.">
        <title>The distribution of antibiotic resistance genes in chicken gut microbiota commensals.</title>
        <authorList>
            <person name="Juricova H."/>
            <person name="Matiasovicova J."/>
            <person name="Kubasova T."/>
            <person name="Cejkova D."/>
            <person name="Rychlik I."/>
        </authorList>
    </citation>
    <scope>NUCLEOTIDE SEQUENCE [LARGE SCALE GENOMIC DNA]</scope>
    <source>
        <strain evidence="3 4">An819</strain>
    </source>
</reference>
<evidence type="ECO:0000313" key="3">
    <source>
        <dbReference type="EMBL" id="MBM6660264.1"/>
    </source>
</evidence>
<keyword evidence="4" id="KW-1185">Reference proteome</keyword>
<feature type="domain" description="EamA" evidence="2">
    <location>
        <begin position="137"/>
        <end position="278"/>
    </location>
</feature>
<comment type="caution">
    <text evidence="3">The sequence shown here is derived from an EMBL/GenBank/DDBJ whole genome shotgun (WGS) entry which is preliminary data.</text>
</comment>
<feature type="transmembrane region" description="Helical" evidence="1">
    <location>
        <begin position="207"/>
        <end position="226"/>
    </location>
</feature>
<proteinExistence type="predicted"/>
<dbReference type="PANTHER" id="PTHR22911:SF79">
    <property type="entry name" value="MOBA-LIKE NTP TRANSFERASE DOMAIN-CONTAINING PROTEIN"/>
    <property type="match status" value="1"/>
</dbReference>
<dbReference type="Proteomes" id="UP000764045">
    <property type="component" value="Unassembled WGS sequence"/>
</dbReference>
<organism evidence="3 4">
    <name type="scientific">Marseilla massiliensis</name>
    <dbReference type="NCBI Taxonomy" id="1841864"/>
    <lineage>
        <taxon>Bacteria</taxon>
        <taxon>Pseudomonadati</taxon>
        <taxon>Bacteroidota</taxon>
        <taxon>Bacteroidia</taxon>
        <taxon>Bacteroidales</taxon>
        <taxon>Prevotellaceae</taxon>
        <taxon>Marseilla</taxon>
    </lineage>
</organism>
<keyword evidence="1" id="KW-1133">Transmembrane helix</keyword>
<dbReference type="InterPro" id="IPR037185">
    <property type="entry name" value="EmrE-like"/>
</dbReference>
<feature type="transmembrane region" description="Helical" evidence="1">
    <location>
        <begin position="238"/>
        <end position="255"/>
    </location>
</feature>
<feature type="transmembrane region" description="Helical" evidence="1">
    <location>
        <begin position="84"/>
        <end position="105"/>
    </location>
</feature>
<evidence type="ECO:0000256" key="1">
    <source>
        <dbReference type="SAM" id="Phobius"/>
    </source>
</evidence>
<evidence type="ECO:0000259" key="2">
    <source>
        <dbReference type="Pfam" id="PF00892"/>
    </source>
</evidence>
<feature type="transmembrane region" description="Helical" evidence="1">
    <location>
        <begin position="261"/>
        <end position="278"/>
    </location>
</feature>
<keyword evidence="1" id="KW-0472">Membrane</keyword>
<feature type="domain" description="EamA" evidence="2">
    <location>
        <begin position="6"/>
        <end position="129"/>
    </location>
</feature>
<dbReference type="InterPro" id="IPR000620">
    <property type="entry name" value="EamA_dom"/>
</dbReference>
<dbReference type="Pfam" id="PF00892">
    <property type="entry name" value="EamA"/>
    <property type="match status" value="2"/>
</dbReference>
<dbReference type="AlphaFoldDB" id="A0A939B3B8"/>
<feature type="transmembrane region" description="Helical" evidence="1">
    <location>
        <begin position="58"/>
        <end position="78"/>
    </location>
</feature>
<keyword evidence="1" id="KW-0812">Transmembrane</keyword>
<feature type="transmembrane region" description="Helical" evidence="1">
    <location>
        <begin position="167"/>
        <end position="187"/>
    </location>
</feature>
<accession>A0A939B3B8</accession>
<gene>
    <name evidence="3" type="ORF">H6B30_00595</name>
</gene>
<feature type="transmembrane region" description="Helical" evidence="1">
    <location>
        <begin position="137"/>
        <end position="155"/>
    </location>
</feature>
<dbReference type="SUPFAM" id="SSF103481">
    <property type="entry name" value="Multidrug resistance efflux transporter EmrE"/>
    <property type="match status" value="2"/>
</dbReference>
<dbReference type="GO" id="GO:0016020">
    <property type="term" value="C:membrane"/>
    <property type="evidence" value="ECO:0007669"/>
    <property type="project" value="InterPro"/>
</dbReference>
<protein>
    <submittedName>
        <fullName evidence="3">DMT family transporter</fullName>
    </submittedName>
</protein>